<evidence type="ECO:0000313" key="2">
    <source>
        <dbReference type="Proteomes" id="UP000436911"/>
    </source>
</evidence>
<protein>
    <submittedName>
        <fullName evidence="1">Uncharacterized protein</fullName>
    </submittedName>
</protein>
<dbReference type="Proteomes" id="UP000436911">
    <property type="component" value="Unassembled WGS sequence"/>
</dbReference>
<sequence length="89" mass="9780">MSIPLSENPAVTNPRKALTPAQQDALCALQFFKFNTWQGTRGWQVGNKRISLGVASKLEAFRLIRRQGKSLSITVAGELAIEKLQGKTP</sequence>
<evidence type="ECO:0000313" key="1">
    <source>
        <dbReference type="EMBL" id="KAA3526098.1"/>
    </source>
</evidence>
<dbReference type="AlphaFoldDB" id="A0A7J4X2S7"/>
<accession>A0A7J4X2S7</accession>
<reference evidence="1 2" key="1">
    <citation type="submission" date="2018-08" db="EMBL/GenBank/DDBJ databases">
        <title>Genome sequencing of Agrobacterium vitis strain ICMP 10754.</title>
        <authorList>
            <person name="Visnovsky S.B."/>
            <person name="Pitman A.R."/>
        </authorList>
    </citation>
    <scope>NUCLEOTIDE SEQUENCE [LARGE SCALE GENOMIC DNA]</scope>
    <source>
        <strain evidence="1 2">ICMP 10754</strain>
    </source>
</reference>
<comment type="caution">
    <text evidence="1">The sequence shown here is derived from an EMBL/GenBank/DDBJ whole genome shotgun (WGS) entry which is preliminary data.</text>
</comment>
<gene>
    <name evidence="1" type="ORF">DXT89_16360</name>
</gene>
<name>A0A7J4X2S7_AGRVI</name>
<dbReference type="RefSeq" id="WP_149916842.1">
    <property type="nucleotide sequence ID" value="NZ_QUSG01000008.1"/>
</dbReference>
<proteinExistence type="predicted"/>
<dbReference type="EMBL" id="QUSG01000008">
    <property type="protein sequence ID" value="KAA3526098.1"/>
    <property type="molecule type" value="Genomic_DNA"/>
</dbReference>
<organism evidence="1 2">
    <name type="scientific">Agrobacterium vitis</name>
    <name type="common">Rhizobium vitis</name>
    <dbReference type="NCBI Taxonomy" id="373"/>
    <lineage>
        <taxon>Bacteria</taxon>
        <taxon>Pseudomonadati</taxon>
        <taxon>Pseudomonadota</taxon>
        <taxon>Alphaproteobacteria</taxon>
        <taxon>Hyphomicrobiales</taxon>
        <taxon>Rhizobiaceae</taxon>
        <taxon>Rhizobium/Agrobacterium group</taxon>
        <taxon>Agrobacterium</taxon>
    </lineage>
</organism>